<keyword evidence="4 7" id="KW-0812">Transmembrane</keyword>
<evidence type="ECO:0000256" key="2">
    <source>
        <dbReference type="ARBA" id="ARBA00022448"/>
    </source>
</evidence>
<feature type="transmembrane region" description="Helical" evidence="7">
    <location>
        <begin position="99"/>
        <end position="118"/>
    </location>
</feature>
<dbReference type="Gene3D" id="1.20.1250.20">
    <property type="entry name" value="MFS general substrate transporter like domains"/>
    <property type="match status" value="1"/>
</dbReference>
<feature type="transmembrane region" description="Helical" evidence="7">
    <location>
        <begin position="318"/>
        <end position="337"/>
    </location>
</feature>
<evidence type="ECO:0000256" key="7">
    <source>
        <dbReference type="SAM" id="Phobius"/>
    </source>
</evidence>
<dbReference type="OrthoDB" id="6766492at2"/>
<dbReference type="InterPro" id="IPR011701">
    <property type="entry name" value="MFS"/>
</dbReference>
<keyword evidence="5 7" id="KW-1133">Transmembrane helix</keyword>
<feature type="transmembrane region" description="Helical" evidence="7">
    <location>
        <begin position="41"/>
        <end position="61"/>
    </location>
</feature>
<evidence type="ECO:0000256" key="6">
    <source>
        <dbReference type="ARBA" id="ARBA00023136"/>
    </source>
</evidence>
<evidence type="ECO:0000256" key="3">
    <source>
        <dbReference type="ARBA" id="ARBA00022475"/>
    </source>
</evidence>
<dbReference type="AlphaFoldDB" id="A0A5E4XU37"/>
<feature type="transmembrane region" description="Helical" evidence="7">
    <location>
        <begin position="387"/>
        <end position="407"/>
    </location>
</feature>
<evidence type="ECO:0000256" key="1">
    <source>
        <dbReference type="ARBA" id="ARBA00004651"/>
    </source>
</evidence>
<dbReference type="RefSeq" id="WP_082164679.1">
    <property type="nucleotide sequence ID" value="NZ_CABPSJ010000006.1"/>
</dbReference>
<dbReference type="Pfam" id="PF07690">
    <property type="entry name" value="MFS_1"/>
    <property type="match status" value="1"/>
</dbReference>
<dbReference type="PANTHER" id="PTHR43045">
    <property type="entry name" value="SHIKIMATE TRANSPORTER"/>
    <property type="match status" value="1"/>
</dbReference>
<feature type="transmembrane region" description="Helical" evidence="7">
    <location>
        <begin position="199"/>
        <end position="218"/>
    </location>
</feature>
<organism evidence="9 10">
    <name type="scientific">Pandoraea communis</name>
    <dbReference type="NCBI Taxonomy" id="2508297"/>
    <lineage>
        <taxon>Bacteria</taxon>
        <taxon>Pseudomonadati</taxon>
        <taxon>Pseudomonadota</taxon>
        <taxon>Betaproteobacteria</taxon>
        <taxon>Burkholderiales</taxon>
        <taxon>Burkholderiaceae</taxon>
        <taxon>Pandoraea</taxon>
    </lineage>
</organism>
<dbReference type="InterPro" id="IPR020846">
    <property type="entry name" value="MFS_dom"/>
</dbReference>
<accession>A0A5E4XU37</accession>
<feature type="transmembrane region" description="Helical" evidence="7">
    <location>
        <begin position="124"/>
        <end position="145"/>
    </location>
</feature>
<dbReference type="PROSITE" id="PS00216">
    <property type="entry name" value="SUGAR_TRANSPORT_1"/>
    <property type="match status" value="1"/>
</dbReference>
<dbReference type="InterPro" id="IPR005829">
    <property type="entry name" value="Sugar_transporter_CS"/>
</dbReference>
<keyword evidence="6 7" id="KW-0472">Membrane</keyword>
<dbReference type="InterPro" id="IPR036259">
    <property type="entry name" value="MFS_trans_sf"/>
</dbReference>
<evidence type="ECO:0000259" key="8">
    <source>
        <dbReference type="PROSITE" id="PS50850"/>
    </source>
</evidence>
<reference evidence="9 10" key="1">
    <citation type="submission" date="2019-08" db="EMBL/GenBank/DDBJ databases">
        <authorList>
            <person name="Peeters C."/>
        </authorList>
    </citation>
    <scope>NUCLEOTIDE SEQUENCE [LARGE SCALE GENOMIC DNA]</scope>
    <source>
        <strain evidence="9 10">LMG 31110</strain>
    </source>
</reference>
<keyword evidence="3" id="KW-1003">Cell membrane</keyword>
<dbReference type="EMBL" id="CABPSJ010000006">
    <property type="protein sequence ID" value="VVE39971.1"/>
    <property type="molecule type" value="Genomic_DNA"/>
</dbReference>
<proteinExistence type="predicted"/>
<keyword evidence="2" id="KW-0813">Transport</keyword>
<dbReference type="CDD" id="cd17369">
    <property type="entry name" value="MFS_ShiA_like"/>
    <property type="match status" value="1"/>
</dbReference>
<name>A0A5E4XU37_9BURK</name>
<gene>
    <name evidence="9" type="ORF">PCO31110_04151</name>
</gene>
<feature type="transmembrane region" description="Helical" evidence="7">
    <location>
        <begin position="287"/>
        <end position="306"/>
    </location>
</feature>
<feature type="transmembrane region" description="Helical" evidence="7">
    <location>
        <begin position="253"/>
        <end position="275"/>
    </location>
</feature>
<feature type="transmembrane region" description="Helical" evidence="7">
    <location>
        <begin position="413"/>
        <end position="432"/>
    </location>
</feature>
<evidence type="ECO:0000313" key="10">
    <source>
        <dbReference type="Proteomes" id="UP000337189"/>
    </source>
</evidence>
<dbReference type="PANTHER" id="PTHR43045:SF1">
    <property type="entry name" value="SHIKIMATE TRANSPORTER"/>
    <property type="match status" value="1"/>
</dbReference>
<evidence type="ECO:0000313" key="9">
    <source>
        <dbReference type="EMBL" id="VVE39971.1"/>
    </source>
</evidence>
<feature type="transmembrane region" description="Helical" evidence="7">
    <location>
        <begin position="166"/>
        <end position="187"/>
    </location>
</feature>
<dbReference type="Proteomes" id="UP000337189">
    <property type="component" value="Unassembled WGS sequence"/>
</dbReference>
<dbReference type="PROSITE" id="PS50850">
    <property type="entry name" value="MFS"/>
    <property type="match status" value="1"/>
</dbReference>
<protein>
    <submittedName>
        <fullName evidence="9">MFS transporter</fullName>
    </submittedName>
</protein>
<feature type="domain" description="Major facilitator superfamily (MFS) profile" evidence="8">
    <location>
        <begin position="26"/>
        <end position="436"/>
    </location>
</feature>
<comment type="subcellular location">
    <subcellularLocation>
        <location evidence="1">Cell membrane</location>
        <topology evidence="1">Multi-pass membrane protein</topology>
    </subcellularLocation>
</comment>
<dbReference type="GO" id="GO:0005886">
    <property type="term" value="C:plasma membrane"/>
    <property type="evidence" value="ECO:0007669"/>
    <property type="project" value="UniProtKB-SubCell"/>
</dbReference>
<evidence type="ECO:0000256" key="5">
    <source>
        <dbReference type="ARBA" id="ARBA00022989"/>
    </source>
</evidence>
<dbReference type="GeneID" id="47012650"/>
<sequence>MSIAAEISDNAQVSTTDSDKKRIRRAVLTSVIGQILEWYDFFLYGTAAASVFGTIFFPIGVDPLTGTIAAFGGLAAGFIARPIGGILCGHFGDRYGRRAVMMLTLGAMGSSTFLMGLIPSYAQIGIAAPVLLVALRLVQGLAAGGEWSGSILLISENAPQRKRARLSAWSPSGAVIGFALSTGAFMLAQRWSGESFLTWGWRVPFLLSVIMIGIGIYLRSHIAESEDFAKLSKEGKVAHAPLLEVLRTCPGRVLMVFGLRLGEGTASWIFFAFSIAFGKFCGISDQLVYSGLIVSMLLSIPVCLFSGYVSDIIGRKPVYLIGAVGIVALSYPFFAIFQKGTTVAVMTALLLANSLVLGILQGSQPAFISELLPPRLRYSGLGIGRELSSVLGAGFAPVIATALLAHYRTIGPIALYLAALGMVTVIAALIAPETYPREARTRDQST</sequence>
<dbReference type="SUPFAM" id="SSF103473">
    <property type="entry name" value="MFS general substrate transporter"/>
    <property type="match status" value="1"/>
</dbReference>
<feature type="transmembrane region" description="Helical" evidence="7">
    <location>
        <begin position="343"/>
        <end position="367"/>
    </location>
</feature>
<dbReference type="GO" id="GO:0022857">
    <property type="term" value="F:transmembrane transporter activity"/>
    <property type="evidence" value="ECO:0007669"/>
    <property type="project" value="InterPro"/>
</dbReference>
<feature type="transmembrane region" description="Helical" evidence="7">
    <location>
        <begin position="67"/>
        <end position="87"/>
    </location>
</feature>
<dbReference type="PROSITE" id="PS00217">
    <property type="entry name" value="SUGAR_TRANSPORT_2"/>
    <property type="match status" value="1"/>
</dbReference>
<evidence type="ECO:0000256" key="4">
    <source>
        <dbReference type="ARBA" id="ARBA00022692"/>
    </source>
</evidence>